<dbReference type="Gene3D" id="3.40.50.2300">
    <property type="match status" value="2"/>
</dbReference>
<dbReference type="Gene3D" id="3.30.420.10">
    <property type="entry name" value="Ribonuclease H-like superfamily/Ribonuclease H"/>
    <property type="match status" value="2"/>
</dbReference>
<dbReference type="GO" id="GO:0003676">
    <property type="term" value="F:nucleic acid binding"/>
    <property type="evidence" value="ECO:0007669"/>
    <property type="project" value="InterPro"/>
</dbReference>
<dbReference type="EMBL" id="CP133613">
    <property type="protein sequence ID" value="WMV15402.1"/>
    <property type="molecule type" value="Genomic_DNA"/>
</dbReference>
<dbReference type="PANTHER" id="PTHR22891">
    <property type="entry name" value="EUKARYOTIC TRANSLATION INITIATION FACTOR 2C"/>
    <property type="match status" value="1"/>
</dbReference>
<gene>
    <name evidence="3" type="ORF">MTR67_008787</name>
</gene>
<dbReference type="InterPro" id="IPR012337">
    <property type="entry name" value="RNaseH-like_sf"/>
</dbReference>
<accession>A0AAF0Q251</accession>
<reference evidence="3" key="1">
    <citation type="submission" date="2023-08" db="EMBL/GenBank/DDBJ databases">
        <title>A de novo genome assembly of Solanum verrucosum Schlechtendal, a Mexican diploid species geographically isolated from the other diploid A-genome species in potato relatives.</title>
        <authorList>
            <person name="Hosaka K."/>
        </authorList>
    </citation>
    <scope>NUCLEOTIDE SEQUENCE</scope>
    <source>
        <tissue evidence="3">Young leaves</tissue>
    </source>
</reference>
<dbReference type="Pfam" id="PF02171">
    <property type="entry name" value="Piwi"/>
    <property type="match status" value="2"/>
</dbReference>
<dbReference type="SMART" id="SM00950">
    <property type="entry name" value="Piwi"/>
    <property type="match status" value="1"/>
</dbReference>
<dbReference type="AlphaFoldDB" id="A0AAF0Q251"/>
<name>A0AAF0Q251_SOLVR</name>
<feature type="region of interest" description="Disordered" evidence="1">
    <location>
        <begin position="1"/>
        <end position="20"/>
    </location>
</feature>
<dbReference type="SUPFAM" id="SSF53098">
    <property type="entry name" value="Ribonuclease H-like"/>
    <property type="match status" value="1"/>
</dbReference>
<dbReference type="Proteomes" id="UP001234989">
    <property type="component" value="Chromosome 2"/>
</dbReference>
<protein>
    <recommendedName>
        <fullName evidence="2">Piwi domain-containing protein</fullName>
    </recommendedName>
</protein>
<feature type="domain" description="Piwi" evidence="2">
    <location>
        <begin position="136"/>
        <end position="258"/>
    </location>
</feature>
<feature type="compositionally biased region" description="Gly residues" evidence="1">
    <location>
        <begin position="7"/>
        <end position="20"/>
    </location>
</feature>
<organism evidence="3 4">
    <name type="scientific">Solanum verrucosum</name>
    <dbReference type="NCBI Taxonomy" id="315347"/>
    <lineage>
        <taxon>Eukaryota</taxon>
        <taxon>Viridiplantae</taxon>
        <taxon>Streptophyta</taxon>
        <taxon>Embryophyta</taxon>
        <taxon>Tracheophyta</taxon>
        <taxon>Spermatophyta</taxon>
        <taxon>Magnoliopsida</taxon>
        <taxon>eudicotyledons</taxon>
        <taxon>Gunneridae</taxon>
        <taxon>Pentapetalae</taxon>
        <taxon>asterids</taxon>
        <taxon>lamiids</taxon>
        <taxon>Solanales</taxon>
        <taxon>Solanaceae</taxon>
        <taxon>Solanoideae</taxon>
        <taxon>Solaneae</taxon>
        <taxon>Solanum</taxon>
    </lineage>
</organism>
<evidence type="ECO:0000259" key="2">
    <source>
        <dbReference type="PROSITE" id="PS50822"/>
    </source>
</evidence>
<evidence type="ECO:0000256" key="1">
    <source>
        <dbReference type="SAM" id="MobiDB-lite"/>
    </source>
</evidence>
<proteinExistence type="predicted"/>
<dbReference type="InterPro" id="IPR003165">
    <property type="entry name" value="Piwi"/>
</dbReference>
<dbReference type="PROSITE" id="PS50822">
    <property type="entry name" value="PIWI"/>
    <property type="match status" value="2"/>
</dbReference>
<feature type="domain" description="Piwi" evidence="2">
    <location>
        <begin position="275"/>
        <end position="335"/>
    </location>
</feature>
<evidence type="ECO:0000313" key="4">
    <source>
        <dbReference type="Proteomes" id="UP001234989"/>
    </source>
</evidence>
<sequence>MDRGNYQRGGGDNTGRGEQQIGGGIQQQQVVGGPPQSSGINSYLAFLAITPNFEIGVDRNMTCVLGRILPPPDLKLGSQSRHHVNDKCQSSLVGKSVVEGKEIQRWALIDFSSKNHRDLKRQVDVFVDKLKDRYLRLGINMEEPVVKHFTHMNELSAVGKVSETKIGIVTQCCLSSNAYYNAKDQFLANLCLKINAKLGGSNMELMERLPNFGSEDNVMFIGADVNHHTGKDSDKCPSIAAVVATVNWPAANRYAARVEGFGRSYIRKYHFGQLSTSKATHYHVLHDEHGFSSDRLQKLIYNMCFTFARCTKPVSLVPPVYYADLVAYRGRMFQEVLMEMNASSSTTSSVSFEQSFYKLHNDLQNIMFFV</sequence>
<dbReference type="InterPro" id="IPR036397">
    <property type="entry name" value="RNaseH_sf"/>
</dbReference>
<evidence type="ECO:0000313" key="3">
    <source>
        <dbReference type="EMBL" id="WMV15402.1"/>
    </source>
</evidence>
<keyword evidence="4" id="KW-1185">Reference proteome</keyword>